<keyword evidence="1" id="KW-0472">Membrane</keyword>
<protein>
    <submittedName>
        <fullName evidence="2">Uncharacterized protein</fullName>
    </submittedName>
</protein>
<organism evidence="2 3">
    <name type="scientific">Aliarcobacter butzleri L351</name>
    <dbReference type="NCBI Taxonomy" id="1447259"/>
    <lineage>
        <taxon>Bacteria</taxon>
        <taxon>Pseudomonadati</taxon>
        <taxon>Campylobacterota</taxon>
        <taxon>Epsilonproteobacteria</taxon>
        <taxon>Campylobacterales</taxon>
        <taxon>Arcobacteraceae</taxon>
        <taxon>Aliarcobacter</taxon>
    </lineage>
</organism>
<evidence type="ECO:0000313" key="2">
    <source>
        <dbReference type="EMBL" id="KLE00553.1"/>
    </source>
</evidence>
<proteinExistence type="predicted"/>
<dbReference type="EMBL" id="JAIS01000085">
    <property type="protein sequence ID" value="KLE00553.1"/>
    <property type="molecule type" value="Genomic_DNA"/>
</dbReference>
<dbReference type="AlphaFoldDB" id="A0A837J503"/>
<gene>
    <name evidence="2" type="ORF">AF76_07500</name>
</gene>
<reference evidence="2 3" key="1">
    <citation type="submission" date="2014-01" db="EMBL/GenBank/DDBJ databases">
        <title>Development of a Comparative Genomic Fingerprinting Assay for High Resolution Genotyping of Arcobacter butzleri.</title>
        <authorList>
            <person name="Webb A.L."/>
            <person name="Inglis G.D."/>
            <person name="Kruczkiewicz P."/>
            <person name="Selinger L.B."/>
            <person name="Taboada E.N."/>
        </authorList>
    </citation>
    <scope>NUCLEOTIDE SEQUENCE [LARGE SCALE GENOMIC DNA]</scope>
    <source>
        <strain evidence="2 3">L351</strain>
    </source>
</reference>
<dbReference type="Proteomes" id="UP000035526">
    <property type="component" value="Unassembled WGS sequence"/>
</dbReference>
<feature type="transmembrane region" description="Helical" evidence="1">
    <location>
        <begin position="208"/>
        <end position="230"/>
    </location>
</feature>
<name>A0A837J503_9BACT</name>
<sequence>MIKYYKSNRFYKTILIGFISLILFASQSRTFYTFSNAQSFTYWNILGITYVIPNKYYGIFPPIYSDYIEDSIFTFYIFENIKDKILVEPSYNMDLENKFKFKMSNKNHSFILITEEELNHYRNNSNLKHIQIHFIKYDTGYEKADFCKIYKIDENGIKTEDYSQNYFSYYNYILNLPIMLFCFLFSIIIIYSIMYLKNYNLQEYSNNMFKIIVLDVIEFFLVNLIIWHIIILSIPYLGIIIVPFLFILGILFQFFRGKNFTQNYFRNKIK</sequence>
<evidence type="ECO:0000256" key="1">
    <source>
        <dbReference type="SAM" id="Phobius"/>
    </source>
</evidence>
<keyword evidence="1" id="KW-1133">Transmembrane helix</keyword>
<dbReference type="RefSeq" id="WP_046991872.1">
    <property type="nucleotide sequence ID" value="NZ_JAIS01000085.1"/>
</dbReference>
<feature type="transmembrane region" description="Helical" evidence="1">
    <location>
        <begin position="236"/>
        <end position="255"/>
    </location>
</feature>
<keyword evidence="1" id="KW-0812">Transmembrane</keyword>
<accession>A0A837J503</accession>
<comment type="caution">
    <text evidence="2">The sequence shown here is derived from an EMBL/GenBank/DDBJ whole genome shotgun (WGS) entry which is preliminary data.</text>
</comment>
<evidence type="ECO:0000313" key="3">
    <source>
        <dbReference type="Proteomes" id="UP000035526"/>
    </source>
</evidence>
<feature type="transmembrane region" description="Helical" evidence="1">
    <location>
        <begin position="172"/>
        <end position="196"/>
    </location>
</feature>